<sequence length="59" mass="6946">MTLSRWYTSVTFRGKYMCVTEIRLNLFSDLRSGEKELLQHGHKKRVIVAMSGLLHHEQI</sequence>
<dbReference type="EMBL" id="MT570100">
    <property type="protein sequence ID" value="QOC74645.1"/>
    <property type="molecule type" value="Genomic_DNA"/>
</dbReference>
<proteinExistence type="predicted"/>
<name>A0A7L7TL17_9ENTR</name>
<geneLocation type="plasmid" evidence="1">
    <name>p13294-1NR</name>
</geneLocation>
<organism evidence="1">
    <name type="scientific">Klebsiella quasipneumoniae</name>
    <dbReference type="NCBI Taxonomy" id="1463165"/>
    <lineage>
        <taxon>Bacteria</taxon>
        <taxon>Pseudomonadati</taxon>
        <taxon>Pseudomonadota</taxon>
        <taxon>Gammaproteobacteria</taxon>
        <taxon>Enterobacterales</taxon>
        <taxon>Enterobacteriaceae</taxon>
        <taxon>Klebsiella/Raoultella group</taxon>
        <taxon>Klebsiella</taxon>
        <taxon>Klebsiella pneumoniae complex</taxon>
    </lineage>
</organism>
<keyword evidence="1" id="KW-0614">Plasmid</keyword>
<evidence type="ECO:0000313" key="1">
    <source>
        <dbReference type="EMBL" id="QOC74645.1"/>
    </source>
</evidence>
<dbReference type="AlphaFoldDB" id="A0A7L7TL17"/>
<accession>A0A7L7TL17</accession>
<protein>
    <submittedName>
        <fullName evidence="1">Uncharacterized protein</fullName>
    </submittedName>
</protein>
<reference evidence="1" key="1">
    <citation type="submission" date="2020-06" db="EMBL/GenBank/DDBJ databases">
        <authorList>
            <person name="Zhou D."/>
            <person name="Xu Y."/>
        </authorList>
    </citation>
    <scope>NUCLEOTIDE SEQUENCE</scope>
    <source>
        <strain evidence="1">201313294</strain>
        <plasmid evidence="1">p13294-1NR</plasmid>
    </source>
</reference>